<evidence type="ECO:0000313" key="2">
    <source>
        <dbReference type="EMBL" id="TDC98587.1"/>
    </source>
</evidence>
<dbReference type="PROSITE" id="PS51841">
    <property type="entry name" value="LTD"/>
    <property type="match status" value="1"/>
</dbReference>
<reference evidence="2 3" key="1">
    <citation type="submission" date="2019-03" db="EMBL/GenBank/DDBJ databases">
        <title>Draft genome sequences of novel Actinobacteria.</title>
        <authorList>
            <person name="Sahin N."/>
            <person name="Ay H."/>
            <person name="Saygin H."/>
        </authorList>
    </citation>
    <scope>NUCLEOTIDE SEQUENCE [LARGE SCALE GENOMIC DNA]</scope>
    <source>
        <strain evidence="2 3">16K309</strain>
    </source>
</reference>
<name>A0A4R4V0T6_9PSEU</name>
<accession>A0A4R4V0T6</accession>
<dbReference type="InterPro" id="IPR019268">
    <property type="entry name" value="DUF2278"/>
</dbReference>
<dbReference type="AlphaFoldDB" id="A0A4R4V0T6"/>
<protein>
    <submittedName>
        <fullName evidence="2">DUF2278 family protein</fullName>
    </submittedName>
</protein>
<sequence length="330" mass="36115">MPLNSYGVLTARVIDVRRETGDTPHYQIHLVDNEDRHYRAAVNVESSQQPSDLLYFAADNFQHPLTAALPPAGSGWNKIASEPGGAALDYIRANVVTREQMRPVPPDADGPNNDLADFLDHYVRRAQQDPTATAYVYGEPWGPEDTPDKIFGFQPGNGVHNVHMNQGNSEQYQEDDGVWQDGGLLLHFADENRWVAVFLAFQTQSWHTDDETGHALAAPERDEPGSIRVVAAMVNPVGGGRENETITLLNTSDRTISLTGWKLTDARKNSMPLPVSDLAAGQTLQIPATEGFQLGNDGGQITVLDPHGTKVHGVTYTAEHASTEGRTVQF</sequence>
<dbReference type="InterPro" id="IPR036415">
    <property type="entry name" value="Lamin_tail_dom_sf"/>
</dbReference>
<dbReference type="Pfam" id="PF00932">
    <property type="entry name" value="LTD"/>
    <property type="match status" value="1"/>
</dbReference>
<comment type="caution">
    <text evidence="2">The sequence shown here is derived from an EMBL/GenBank/DDBJ whole genome shotgun (WGS) entry which is preliminary data.</text>
</comment>
<dbReference type="Proteomes" id="UP000295674">
    <property type="component" value="Unassembled WGS sequence"/>
</dbReference>
<gene>
    <name evidence="2" type="ORF">E1181_30820</name>
</gene>
<dbReference type="OrthoDB" id="291334at2"/>
<feature type="domain" description="LTD" evidence="1">
    <location>
        <begin position="215"/>
        <end position="318"/>
    </location>
</feature>
<evidence type="ECO:0000313" key="3">
    <source>
        <dbReference type="Proteomes" id="UP000295674"/>
    </source>
</evidence>
<dbReference type="EMBL" id="SMKS01000126">
    <property type="protein sequence ID" value="TDC98587.1"/>
    <property type="molecule type" value="Genomic_DNA"/>
</dbReference>
<evidence type="ECO:0000259" key="1">
    <source>
        <dbReference type="PROSITE" id="PS51841"/>
    </source>
</evidence>
<keyword evidence="3" id="KW-1185">Reference proteome</keyword>
<dbReference type="InterPro" id="IPR001322">
    <property type="entry name" value="Lamin_tail_dom"/>
</dbReference>
<dbReference type="RefSeq" id="WP_132679927.1">
    <property type="nucleotide sequence ID" value="NZ_SMKS01000126.1"/>
</dbReference>
<dbReference type="Pfam" id="PF10042">
    <property type="entry name" value="DUF2278"/>
    <property type="match status" value="1"/>
</dbReference>
<proteinExistence type="predicted"/>
<dbReference type="SUPFAM" id="SSF74853">
    <property type="entry name" value="Lamin A/C globular tail domain"/>
    <property type="match status" value="1"/>
</dbReference>
<organism evidence="2 3">
    <name type="scientific">Saccharopolyspora terrae</name>
    <dbReference type="NCBI Taxonomy" id="2530384"/>
    <lineage>
        <taxon>Bacteria</taxon>
        <taxon>Bacillati</taxon>
        <taxon>Actinomycetota</taxon>
        <taxon>Actinomycetes</taxon>
        <taxon>Pseudonocardiales</taxon>
        <taxon>Pseudonocardiaceae</taxon>
        <taxon>Saccharopolyspora</taxon>
    </lineage>
</organism>